<protein>
    <submittedName>
        <fullName evidence="1">Uncharacterized protein</fullName>
    </submittedName>
</protein>
<proteinExistence type="predicted"/>
<keyword evidence="2" id="KW-1185">Reference proteome</keyword>
<dbReference type="Proteomes" id="UP001597399">
    <property type="component" value="Unassembled WGS sequence"/>
</dbReference>
<evidence type="ECO:0000313" key="1">
    <source>
        <dbReference type="EMBL" id="MFD2693896.1"/>
    </source>
</evidence>
<reference evidence="2" key="1">
    <citation type="journal article" date="2019" name="Int. J. Syst. Evol. Microbiol.">
        <title>The Global Catalogue of Microorganisms (GCM) 10K type strain sequencing project: providing services to taxonomists for standard genome sequencing and annotation.</title>
        <authorList>
            <consortium name="The Broad Institute Genomics Platform"/>
            <consortium name="The Broad Institute Genome Sequencing Center for Infectious Disease"/>
            <person name="Wu L."/>
            <person name="Ma J."/>
        </authorList>
    </citation>
    <scope>NUCLEOTIDE SEQUENCE [LARGE SCALE GENOMIC DNA]</scope>
    <source>
        <strain evidence="2">TISTR 2466</strain>
    </source>
</reference>
<name>A0ABW5S297_9BACL</name>
<gene>
    <name evidence="1" type="ORF">ACFSUE_09700</name>
</gene>
<dbReference type="RefSeq" id="WP_253061212.1">
    <property type="nucleotide sequence ID" value="NZ_JAMXWM010000008.1"/>
</dbReference>
<organism evidence="1 2">
    <name type="scientific">Sporolactobacillus shoreicorticis</name>
    <dbReference type="NCBI Taxonomy" id="1923877"/>
    <lineage>
        <taxon>Bacteria</taxon>
        <taxon>Bacillati</taxon>
        <taxon>Bacillota</taxon>
        <taxon>Bacilli</taxon>
        <taxon>Bacillales</taxon>
        <taxon>Sporolactobacillaceae</taxon>
        <taxon>Sporolactobacillus</taxon>
    </lineage>
</organism>
<sequence length="56" mass="6299">MNEKLWALVQEFVNKSQVGNAELAVAGANLDPDVTSVFTKHMYELAETNNHPIQWV</sequence>
<evidence type="ECO:0000313" key="2">
    <source>
        <dbReference type="Proteomes" id="UP001597399"/>
    </source>
</evidence>
<dbReference type="EMBL" id="JBHUMQ010000023">
    <property type="protein sequence ID" value="MFD2693896.1"/>
    <property type="molecule type" value="Genomic_DNA"/>
</dbReference>
<comment type="caution">
    <text evidence="1">The sequence shown here is derived from an EMBL/GenBank/DDBJ whole genome shotgun (WGS) entry which is preliminary data.</text>
</comment>
<accession>A0ABW5S297</accession>